<reference evidence="2 3" key="1">
    <citation type="submission" date="2022-09" db="EMBL/GenBank/DDBJ databases">
        <title>Chelativorans salina sp. nov., a novel slightly halophilic bacterium isolated from a saline lake sediment enrichment.</title>
        <authorList>
            <person name="Gao L."/>
            <person name="Fang B.-Z."/>
            <person name="Li W.-J."/>
        </authorList>
    </citation>
    <scope>NUCLEOTIDE SEQUENCE [LARGE SCALE GENOMIC DNA]</scope>
    <source>
        <strain evidence="2 3">EGI FJ00035</strain>
    </source>
</reference>
<dbReference type="PANTHER" id="PTHR42928:SF5">
    <property type="entry name" value="BLR1237 PROTEIN"/>
    <property type="match status" value="1"/>
</dbReference>
<comment type="caution">
    <text evidence="2">The sequence shown here is derived from an EMBL/GenBank/DDBJ whole genome shotgun (WGS) entry which is preliminary data.</text>
</comment>
<protein>
    <submittedName>
        <fullName evidence="2">Tripartite tricarboxylate transporter substrate-binding protein</fullName>
    </submittedName>
</protein>
<dbReference type="Pfam" id="PF03401">
    <property type="entry name" value="TctC"/>
    <property type="match status" value="1"/>
</dbReference>
<evidence type="ECO:0000313" key="2">
    <source>
        <dbReference type="EMBL" id="MCT7376668.1"/>
    </source>
</evidence>
<dbReference type="PANTHER" id="PTHR42928">
    <property type="entry name" value="TRICARBOXYLATE-BINDING PROTEIN"/>
    <property type="match status" value="1"/>
</dbReference>
<name>A0ABT2LTH1_9HYPH</name>
<dbReference type="Proteomes" id="UP001320831">
    <property type="component" value="Unassembled WGS sequence"/>
</dbReference>
<sequence>MLAETAFMNRRGFLKIAGSFVAASAVGGATGKGFAANYPSRTFDVIVPTREGGGADGLSRAFINSWKDKIGQNFERQFSPGAAGQVGYELYFKQREMDGSNLLFGNVSAEMIMYALQKPDFKFPEDIYYFCGIDTDPCGIWVSGESPFTSVEEVVETAMKRPVSIAVSRLPHPGTIGLLALAEATGAQFNIIPYGGGNPQVVAVLNGEAECGGGGTAGYIEGARILGVFDREEFVLAETRGDVPLINEVFGTDIPSLYSTRSWAVHRSWADANPDDYKVLQDTSAAVFDDPRFKEEIVQSGVTPWDGVRFRDQSTCMELAQSMVELATKYGDQLTAG</sequence>
<comment type="similarity">
    <text evidence="1">Belongs to the UPF0065 (bug) family.</text>
</comment>
<dbReference type="RefSeq" id="WP_260904791.1">
    <property type="nucleotide sequence ID" value="NZ_JAOCZP010000005.1"/>
</dbReference>
<dbReference type="InterPro" id="IPR005064">
    <property type="entry name" value="BUG"/>
</dbReference>
<organism evidence="2 3">
    <name type="scientific">Chelativorans salis</name>
    <dbReference type="NCBI Taxonomy" id="2978478"/>
    <lineage>
        <taxon>Bacteria</taxon>
        <taxon>Pseudomonadati</taxon>
        <taxon>Pseudomonadota</taxon>
        <taxon>Alphaproteobacteria</taxon>
        <taxon>Hyphomicrobiales</taxon>
        <taxon>Phyllobacteriaceae</taxon>
        <taxon>Chelativorans</taxon>
    </lineage>
</organism>
<keyword evidence="3" id="KW-1185">Reference proteome</keyword>
<dbReference type="Gene3D" id="3.40.190.10">
    <property type="entry name" value="Periplasmic binding protein-like II"/>
    <property type="match status" value="1"/>
</dbReference>
<dbReference type="EMBL" id="JAOCZP010000005">
    <property type="protein sequence ID" value="MCT7376668.1"/>
    <property type="molecule type" value="Genomic_DNA"/>
</dbReference>
<proteinExistence type="inferred from homology"/>
<accession>A0ABT2LTH1</accession>
<evidence type="ECO:0000313" key="3">
    <source>
        <dbReference type="Proteomes" id="UP001320831"/>
    </source>
</evidence>
<dbReference type="PROSITE" id="PS51318">
    <property type="entry name" value="TAT"/>
    <property type="match status" value="1"/>
</dbReference>
<gene>
    <name evidence="2" type="ORF">N5A92_16680</name>
</gene>
<dbReference type="InterPro" id="IPR006311">
    <property type="entry name" value="TAT_signal"/>
</dbReference>
<dbReference type="Gene3D" id="3.40.190.150">
    <property type="entry name" value="Bordetella uptake gene, domain 1"/>
    <property type="match status" value="1"/>
</dbReference>
<evidence type="ECO:0000256" key="1">
    <source>
        <dbReference type="ARBA" id="ARBA00006987"/>
    </source>
</evidence>
<dbReference type="InterPro" id="IPR042100">
    <property type="entry name" value="Bug_dom1"/>
</dbReference>